<gene>
    <name evidence="2" type="ORF">EDC61_1027</name>
</gene>
<comment type="caution">
    <text evidence="2">The sequence shown here is derived from an EMBL/GenBank/DDBJ whole genome shotgun (WGS) entry which is preliminary data.</text>
</comment>
<evidence type="ECO:0000313" key="2">
    <source>
        <dbReference type="EMBL" id="TCS73239.1"/>
    </source>
</evidence>
<evidence type="ECO:0000256" key="1">
    <source>
        <dbReference type="SAM" id="SignalP"/>
    </source>
</evidence>
<dbReference type="PROSITE" id="PS51257">
    <property type="entry name" value="PROKAR_LIPOPROTEIN"/>
    <property type="match status" value="1"/>
</dbReference>
<feature type="signal peptide" evidence="1">
    <location>
        <begin position="1"/>
        <end position="17"/>
    </location>
</feature>
<dbReference type="Proteomes" id="UP000295135">
    <property type="component" value="Unassembled WGS sequence"/>
</dbReference>
<keyword evidence="3" id="KW-1185">Reference proteome</keyword>
<proteinExistence type="predicted"/>
<organism evidence="2 3">
    <name type="scientific">Sulfuritortus calidifontis</name>
    <dbReference type="NCBI Taxonomy" id="1914471"/>
    <lineage>
        <taxon>Bacteria</taxon>
        <taxon>Pseudomonadati</taxon>
        <taxon>Pseudomonadota</taxon>
        <taxon>Betaproteobacteria</taxon>
        <taxon>Nitrosomonadales</taxon>
        <taxon>Thiobacillaceae</taxon>
        <taxon>Sulfuritortus</taxon>
    </lineage>
</organism>
<accession>A0A4R3JXL3</accession>
<dbReference type="RefSeq" id="WP_126458257.1">
    <property type="nucleotide sequence ID" value="NZ_AP018721.1"/>
</dbReference>
<dbReference type="AlphaFoldDB" id="A0A4R3JXL3"/>
<dbReference type="EMBL" id="SLZY01000002">
    <property type="protein sequence ID" value="TCS73239.1"/>
    <property type="molecule type" value="Genomic_DNA"/>
</dbReference>
<sequence length="133" mass="14666">MAKAVRSSLLASLLALAGLAGCAQPARELPPNLSARPAPERLLAEDKQSREYALPCTELHRELTLANHQAAELDQRLRAAQSDNQGKGIAGILIFSPLMLTMDQQEDTRKLLLELETRKDRLLRISQARNCQA</sequence>
<evidence type="ECO:0000313" key="3">
    <source>
        <dbReference type="Proteomes" id="UP000295135"/>
    </source>
</evidence>
<reference evidence="2 3" key="1">
    <citation type="submission" date="2019-03" db="EMBL/GenBank/DDBJ databases">
        <title>Genomic Encyclopedia of Type Strains, Phase IV (KMG-IV): sequencing the most valuable type-strain genomes for metagenomic binning, comparative biology and taxonomic classification.</title>
        <authorList>
            <person name="Goeker M."/>
        </authorList>
    </citation>
    <scope>NUCLEOTIDE SEQUENCE [LARGE SCALE GENOMIC DNA]</scope>
    <source>
        <strain evidence="2 3">DSM 103923</strain>
    </source>
</reference>
<keyword evidence="1" id="KW-0732">Signal</keyword>
<feature type="chain" id="PRO_5020502259" evidence="1">
    <location>
        <begin position="18"/>
        <end position="133"/>
    </location>
</feature>
<name>A0A4R3JXL3_9PROT</name>
<protein>
    <submittedName>
        <fullName evidence="2">Uncharacterized protein</fullName>
    </submittedName>
</protein>